<organism evidence="1 2">
    <name type="scientific">Cladobotryum mycophilum</name>
    <dbReference type="NCBI Taxonomy" id="491253"/>
    <lineage>
        <taxon>Eukaryota</taxon>
        <taxon>Fungi</taxon>
        <taxon>Dikarya</taxon>
        <taxon>Ascomycota</taxon>
        <taxon>Pezizomycotina</taxon>
        <taxon>Sordariomycetes</taxon>
        <taxon>Hypocreomycetidae</taxon>
        <taxon>Hypocreales</taxon>
        <taxon>Hypocreaceae</taxon>
        <taxon>Cladobotryum</taxon>
    </lineage>
</organism>
<comment type="caution">
    <text evidence="1">The sequence shown here is derived from an EMBL/GenBank/DDBJ whole genome shotgun (WGS) entry which is preliminary data.</text>
</comment>
<dbReference type="SUPFAM" id="SSF143744">
    <property type="entry name" value="GlcG-like"/>
    <property type="match status" value="1"/>
</dbReference>
<dbReference type="InterPro" id="IPR038084">
    <property type="entry name" value="PduO/GlcC-like_sf"/>
</dbReference>
<dbReference type="InterPro" id="IPR010371">
    <property type="entry name" value="YBR137W-like"/>
</dbReference>
<evidence type="ECO:0000313" key="2">
    <source>
        <dbReference type="Proteomes" id="UP001338125"/>
    </source>
</evidence>
<protein>
    <recommendedName>
        <fullName evidence="3">DUF967 domain protein</fullName>
    </recommendedName>
</protein>
<dbReference type="EMBL" id="JAVFKD010000002">
    <property type="protein sequence ID" value="KAK5996494.1"/>
    <property type="molecule type" value="Genomic_DNA"/>
</dbReference>
<proteinExistence type="predicted"/>
<sequence length="199" mass="20796">MPQKVWRRTFPLGHGLEKAAAAARSPGEPAPIVGPPEELDALVQADVGGEGFTLSSFTAGDAAELGNLLYARLLPFAAAGRPALISISGAGGAQVYFQLATGSGTTPDNESWVRRKRTAALRFGVSSWYLGRKYKGDEALFAAKFGLGPGEAGEYAIHGGAVPIRVEGVEGVVGVVVVSGLKQPEDHGVIAEVIRENWE</sequence>
<evidence type="ECO:0008006" key="3">
    <source>
        <dbReference type="Google" id="ProtNLM"/>
    </source>
</evidence>
<keyword evidence="2" id="KW-1185">Reference proteome</keyword>
<dbReference type="PANTHER" id="PTHR28255">
    <property type="match status" value="1"/>
</dbReference>
<dbReference type="Pfam" id="PF03928">
    <property type="entry name" value="HbpS-like"/>
    <property type="match status" value="1"/>
</dbReference>
<gene>
    <name evidence="1" type="ORF">PT974_01829</name>
</gene>
<dbReference type="Gene3D" id="3.30.450.150">
    <property type="entry name" value="Haem-degrading domain"/>
    <property type="match status" value="1"/>
</dbReference>
<reference evidence="1 2" key="1">
    <citation type="submission" date="2024-01" db="EMBL/GenBank/DDBJ databases">
        <title>Complete genome of Cladobotryum mycophilum ATHUM6906.</title>
        <authorList>
            <person name="Christinaki A.C."/>
            <person name="Myridakis A.I."/>
            <person name="Kouvelis V.N."/>
        </authorList>
    </citation>
    <scope>NUCLEOTIDE SEQUENCE [LARGE SCALE GENOMIC DNA]</scope>
    <source>
        <strain evidence="1 2">ATHUM6906</strain>
    </source>
</reference>
<dbReference type="PANTHER" id="PTHR28255:SF1">
    <property type="entry name" value="UPF0303 PROTEIN YBR137W"/>
    <property type="match status" value="1"/>
</dbReference>
<dbReference type="InterPro" id="IPR005624">
    <property type="entry name" value="PduO/GlcC-like"/>
</dbReference>
<accession>A0ABR0SWJ4</accession>
<dbReference type="Proteomes" id="UP001338125">
    <property type="component" value="Unassembled WGS sequence"/>
</dbReference>
<name>A0ABR0SWJ4_9HYPO</name>
<evidence type="ECO:0000313" key="1">
    <source>
        <dbReference type="EMBL" id="KAK5996494.1"/>
    </source>
</evidence>